<comment type="caution">
    <text evidence="1">The sequence shown here is derived from an EMBL/GenBank/DDBJ whole genome shotgun (WGS) entry which is preliminary data.</text>
</comment>
<keyword evidence="2" id="KW-1185">Reference proteome</keyword>
<proteinExistence type="predicted"/>
<sequence>MPRAKQWKQNGEEDNFITKLISEGKITRNTKPSSLKSVFPTMFADFSPNVIRNHLNVLKMRHGLNLVPSDEEDGEDIDSMAADMAGNVPANHFAESFAKTEGSVTNIHHNYPVLCEMYKEPENQLEKVVVAVSLPGGAQNVRVEVSEDGMQCLVKYGWPKTMYTMDDLFRKQLENKVNIVHPKVICFQVRQRIDAIPDSVIKVNLPIKVQTAIDSWTKGGAKRDDGTNMAYAEFQGYVKEYNKKTSESQLILDM</sequence>
<evidence type="ECO:0000313" key="1">
    <source>
        <dbReference type="EMBL" id="KAJ6647980.1"/>
    </source>
</evidence>
<evidence type="ECO:0000313" key="2">
    <source>
        <dbReference type="Proteomes" id="UP001151699"/>
    </source>
</evidence>
<protein>
    <submittedName>
        <fullName evidence="1">Uncharacterized protein</fullName>
    </submittedName>
</protein>
<dbReference type="Proteomes" id="UP001151699">
    <property type="component" value="Chromosome A"/>
</dbReference>
<name>A0A9Q0S9A7_9DIPT</name>
<reference evidence="1" key="1">
    <citation type="submission" date="2022-07" db="EMBL/GenBank/DDBJ databases">
        <authorList>
            <person name="Trinca V."/>
            <person name="Uliana J.V.C."/>
            <person name="Torres T.T."/>
            <person name="Ward R.J."/>
            <person name="Monesi N."/>
        </authorList>
    </citation>
    <scope>NUCLEOTIDE SEQUENCE</scope>
    <source>
        <strain evidence="1">HSMRA1968</strain>
        <tissue evidence="1">Whole embryos</tissue>
    </source>
</reference>
<organism evidence="1 2">
    <name type="scientific">Pseudolycoriella hygida</name>
    <dbReference type="NCBI Taxonomy" id="35572"/>
    <lineage>
        <taxon>Eukaryota</taxon>
        <taxon>Metazoa</taxon>
        <taxon>Ecdysozoa</taxon>
        <taxon>Arthropoda</taxon>
        <taxon>Hexapoda</taxon>
        <taxon>Insecta</taxon>
        <taxon>Pterygota</taxon>
        <taxon>Neoptera</taxon>
        <taxon>Endopterygota</taxon>
        <taxon>Diptera</taxon>
        <taxon>Nematocera</taxon>
        <taxon>Sciaroidea</taxon>
        <taxon>Sciaridae</taxon>
        <taxon>Pseudolycoriella</taxon>
    </lineage>
</organism>
<dbReference type="OrthoDB" id="6373205at2759"/>
<gene>
    <name evidence="1" type="ORF">Bhyg_03205</name>
</gene>
<accession>A0A9Q0S9A7</accession>
<dbReference type="EMBL" id="WJQU01000001">
    <property type="protein sequence ID" value="KAJ6647980.1"/>
    <property type="molecule type" value="Genomic_DNA"/>
</dbReference>
<dbReference type="AlphaFoldDB" id="A0A9Q0S9A7"/>